<keyword evidence="3" id="KW-1185">Reference proteome</keyword>
<evidence type="ECO:0000313" key="2">
    <source>
        <dbReference type="EMBL" id="EDM80947.1"/>
    </source>
</evidence>
<gene>
    <name evidence="2" type="ORF">PPSIR1_28593</name>
</gene>
<reference evidence="2 3" key="1">
    <citation type="submission" date="2007-06" db="EMBL/GenBank/DDBJ databases">
        <authorList>
            <person name="Shimkets L."/>
            <person name="Ferriera S."/>
            <person name="Johnson J."/>
            <person name="Kravitz S."/>
            <person name="Beeson K."/>
            <person name="Sutton G."/>
            <person name="Rogers Y.-H."/>
            <person name="Friedman R."/>
            <person name="Frazier M."/>
            <person name="Venter J.C."/>
        </authorList>
    </citation>
    <scope>NUCLEOTIDE SEQUENCE [LARGE SCALE GENOMIC DNA]</scope>
    <source>
        <strain evidence="2 3">SIR-1</strain>
    </source>
</reference>
<accession>A6FZZ1</accession>
<organism evidence="2 3">
    <name type="scientific">Plesiocystis pacifica SIR-1</name>
    <dbReference type="NCBI Taxonomy" id="391625"/>
    <lineage>
        <taxon>Bacteria</taxon>
        <taxon>Pseudomonadati</taxon>
        <taxon>Myxococcota</taxon>
        <taxon>Polyangia</taxon>
        <taxon>Nannocystales</taxon>
        <taxon>Nannocystaceae</taxon>
        <taxon>Plesiocystis</taxon>
    </lineage>
</organism>
<sequence length="214" mass="23242">MPNRGGPAGPAHPIRETPAPAPAGETEEQVVEGGDPDEGATIDIVVEKPRPDWLFPKLDHPRVQAFFRNDAMTGSSLFDPEPPPPPVPLVRAGRLEVQGAASPAQRRAARRFARRLVADRRDALEACYVDALQRSAGDAVKLTFSIEVQNGSRSAFHLDRGQLGDTFGNACVMGVLEFAPAQIEGRDRAEALRAHTVKIDIPVWFWLQSQTVPG</sequence>
<feature type="compositionally biased region" description="Acidic residues" evidence="1">
    <location>
        <begin position="25"/>
        <end position="40"/>
    </location>
</feature>
<comment type="caution">
    <text evidence="2">The sequence shown here is derived from an EMBL/GenBank/DDBJ whole genome shotgun (WGS) entry which is preliminary data.</text>
</comment>
<dbReference type="Proteomes" id="UP000005801">
    <property type="component" value="Unassembled WGS sequence"/>
</dbReference>
<dbReference type="EMBL" id="ABCS01000007">
    <property type="protein sequence ID" value="EDM80947.1"/>
    <property type="molecule type" value="Genomic_DNA"/>
</dbReference>
<dbReference type="AlphaFoldDB" id="A6FZZ1"/>
<evidence type="ECO:0000313" key="3">
    <source>
        <dbReference type="Proteomes" id="UP000005801"/>
    </source>
</evidence>
<evidence type="ECO:0000256" key="1">
    <source>
        <dbReference type="SAM" id="MobiDB-lite"/>
    </source>
</evidence>
<proteinExistence type="predicted"/>
<name>A6FZZ1_9BACT</name>
<protein>
    <submittedName>
        <fullName evidence="2">Uncharacterized protein</fullName>
    </submittedName>
</protein>
<feature type="region of interest" description="Disordered" evidence="1">
    <location>
        <begin position="1"/>
        <end position="40"/>
    </location>
</feature>